<evidence type="ECO:0000313" key="1">
    <source>
        <dbReference type="EMBL" id="KGO91335.1"/>
    </source>
</evidence>
<keyword evidence="2" id="KW-1185">Reference proteome</keyword>
<evidence type="ECO:0000313" key="2">
    <source>
        <dbReference type="Proteomes" id="UP000030149"/>
    </source>
</evidence>
<dbReference type="eggNOG" id="ENOG5033QT5">
    <property type="taxonomic scope" value="Bacteria"/>
</dbReference>
<dbReference type="RefSeq" id="WP_035631046.1">
    <property type="nucleotide sequence ID" value="NZ_JRLZ01000052.1"/>
</dbReference>
<dbReference type="EMBL" id="JRLZ01000052">
    <property type="protein sequence ID" value="KGO91335.1"/>
    <property type="molecule type" value="Genomic_DNA"/>
</dbReference>
<dbReference type="PATRIC" id="fig|1107311.5.peg.2879"/>
<feature type="non-terminal residue" evidence="1">
    <location>
        <position position="1"/>
    </location>
</feature>
<proteinExistence type="predicted"/>
<name>A0A0A2MSX3_9FLAO</name>
<accession>A0A0A2MSX3</accession>
<sequence>KPPIWIKLYKEKEFNSLNDFVHSLYNFIINDKVKAILDKHKLPNHDYLPAQVFRKEKTLLFKKLVGYNYYWFNYDCEHISDYYEHIDFEKSEITFFRNEKNIDLKINSISDLHSIRASNKLISNEINELYKLYPNKQSLIQKIIKEKDLFTVSWRTEKIVLKDSFDIELDLFSLPLFSFKTYVSPRLKKALIDENIKDIFFKKTGNNPDPRYLINPQIKLENPKIEINGSH</sequence>
<reference evidence="1 2" key="2">
    <citation type="journal article" date="2015" name="Stand. Genomic Sci.">
        <title>High quality draft genomic sequence of Flavobacterium enshiense DK69(T) and comparison among Flavobacterium genomes.</title>
        <authorList>
            <person name="Zeng Z."/>
            <person name="Chen C."/>
            <person name="Du H."/>
            <person name="Wang G."/>
            <person name="Li M."/>
        </authorList>
    </citation>
    <scope>NUCLEOTIDE SEQUENCE [LARGE SCALE GENOMIC DNA]</scope>
    <source>
        <strain evidence="1 2">DK69</strain>
    </source>
</reference>
<dbReference type="AlphaFoldDB" id="A0A0A2MSX3"/>
<reference evidence="2" key="1">
    <citation type="submission" date="2013-09" db="EMBL/GenBank/DDBJ databases">
        <authorList>
            <person name="Zeng Z."/>
            <person name="Chen C."/>
        </authorList>
    </citation>
    <scope>NUCLEOTIDE SEQUENCE [LARGE SCALE GENOMIC DNA]</scope>
    <source>
        <strain evidence="2">DK69</strain>
    </source>
</reference>
<organism evidence="1 2">
    <name type="scientific">Flavobacterium enshiense DK69</name>
    <dbReference type="NCBI Taxonomy" id="1107311"/>
    <lineage>
        <taxon>Bacteria</taxon>
        <taxon>Pseudomonadati</taxon>
        <taxon>Bacteroidota</taxon>
        <taxon>Flavobacteriia</taxon>
        <taxon>Flavobacteriales</taxon>
        <taxon>Flavobacteriaceae</taxon>
        <taxon>Flavobacterium</taxon>
    </lineage>
</organism>
<gene>
    <name evidence="1" type="ORF">Q767_15960</name>
</gene>
<protein>
    <submittedName>
        <fullName evidence="1">Uncharacterized protein</fullName>
    </submittedName>
</protein>
<comment type="caution">
    <text evidence="1">The sequence shown here is derived from an EMBL/GenBank/DDBJ whole genome shotgun (WGS) entry which is preliminary data.</text>
</comment>
<dbReference type="Proteomes" id="UP000030149">
    <property type="component" value="Unassembled WGS sequence"/>
</dbReference>